<dbReference type="Pfam" id="PF01494">
    <property type="entry name" value="FAD_binding_3"/>
    <property type="match status" value="1"/>
</dbReference>
<keyword evidence="5 7" id="KW-0503">Monooxygenase</keyword>
<keyword evidence="3" id="KW-0274">FAD</keyword>
<evidence type="ECO:0000256" key="2">
    <source>
        <dbReference type="ARBA" id="ARBA00022630"/>
    </source>
</evidence>
<proteinExistence type="predicted"/>
<evidence type="ECO:0000256" key="1">
    <source>
        <dbReference type="ARBA" id="ARBA00001974"/>
    </source>
</evidence>
<name>A0ABT8YK17_9HYPH</name>
<dbReference type="InterPro" id="IPR036188">
    <property type="entry name" value="FAD/NAD-bd_sf"/>
</dbReference>
<dbReference type="InterPro" id="IPR050493">
    <property type="entry name" value="FAD-dep_Monooxygenase_BioMet"/>
</dbReference>
<evidence type="ECO:0000313" key="7">
    <source>
        <dbReference type="EMBL" id="MDO6964020.1"/>
    </source>
</evidence>
<dbReference type="EMBL" id="JAUOZU010000006">
    <property type="protein sequence ID" value="MDO6964020.1"/>
    <property type="molecule type" value="Genomic_DNA"/>
</dbReference>
<dbReference type="GO" id="GO:0004497">
    <property type="term" value="F:monooxygenase activity"/>
    <property type="evidence" value="ECO:0007669"/>
    <property type="project" value="UniProtKB-KW"/>
</dbReference>
<evidence type="ECO:0000256" key="3">
    <source>
        <dbReference type="ARBA" id="ARBA00022827"/>
    </source>
</evidence>
<sequence>MKSVAVIGAGIAGLVTALSYARKGVPSTIFERTSKLQEVGAGLQLSPNATHVLNQLGLTERLKDLWREPDNICLVSGATLAPVTAIAAKTLAAQRWGSPYAAIHRATLQKVLLEAAEENPLITLRLDSAIDSQADVIRATGTVPDLLVGADGVWSKFRKKIPEAGHPVFSGMVAWRFIIPQKDAPSFLNPRNVTAFVGPRAHIVAYPLKDSGAFNVVALASGTNPGETWAADCNPSHRSDMVKQFSGWHRDIRTLLSYAPKPTWWPLFGVSEGRWTDGNHSILVGDAAHAMTPFAAQGAAMAIEDAYELAGITTADVSLADALLFFERTRRQRVAQVRSRGAFNKFAYHARGPVRLARDLVLRLRSPENVAADLDWLYGYKAPG</sequence>
<evidence type="ECO:0000256" key="5">
    <source>
        <dbReference type="ARBA" id="ARBA00023033"/>
    </source>
</evidence>
<comment type="cofactor">
    <cofactor evidence="1">
        <name>FAD</name>
        <dbReference type="ChEBI" id="CHEBI:57692"/>
    </cofactor>
</comment>
<protein>
    <submittedName>
        <fullName evidence="7">FAD-dependent monooxygenase</fullName>
    </submittedName>
</protein>
<organism evidence="7 8">
    <name type="scientific">Rhizobium alvei</name>
    <dbReference type="NCBI Taxonomy" id="1132659"/>
    <lineage>
        <taxon>Bacteria</taxon>
        <taxon>Pseudomonadati</taxon>
        <taxon>Pseudomonadota</taxon>
        <taxon>Alphaproteobacteria</taxon>
        <taxon>Hyphomicrobiales</taxon>
        <taxon>Rhizobiaceae</taxon>
        <taxon>Rhizobium/Agrobacterium group</taxon>
        <taxon>Rhizobium</taxon>
    </lineage>
</organism>
<dbReference type="SUPFAM" id="SSF51905">
    <property type="entry name" value="FAD/NAD(P)-binding domain"/>
    <property type="match status" value="1"/>
</dbReference>
<keyword evidence="2" id="KW-0285">Flavoprotein</keyword>
<dbReference type="InterPro" id="IPR002938">
    <property type="entry name" value="FAD-bd"/>
</dbReference>
<accession>A0ABT8YK17</accession>
<reference evidence="7" key="2">
    <citation type="submission" date="2023-07" db="EMBL/GenBank/DDBJ databases">
        <authorList>
            <person name="Shen H."/>
        </authorList>
    </citation>
    <scope>NUCLEOTIDE SEQUENCE</scope>
    <source>
        <strain evidence="7">TNR-22</strain>
    </source>
</reference>
<dbReference type="Gene3D" id="3.50.50.60">
    <property type="entry name" value="FAD/NAD(P)-binding domain"/>
    <property type="match status" value="1"/>
</dbReference>
<evidence type="ECO:0000313" key="8">
    <source>
        <dbReference type="Proteomes" id="UP001174932"/>
    </source>
</evidence>
<evidence type="ECO:0000259" key="6">
    <source>
        <dbReference type="Pfam" id="PF01494"/>
    </source>
</evidence>
<evidence type="ECO:0000256" key="4">
    <source>
        <dbReference type="ARBA" id="ARBA00023002"/>
    </source>
</evidence>
<dbReference type="PANTHER" id="PTHR13789">
    <property type="entry name" value="MONOOXYGENASE"/>
    <property type="match status" value="1"/>
</dbReference>
<keyword evidence="4" id="KW-0560">Oxidoreductase</keyword>
<dbReference type="PRINTS" id="PR00420">
    <property type="entry name" value="RNGMNOXGNASE"/>
</dbReference>
<dbReference type="Proteomes" id="UP001174932">
    <property type="component" value="Unassembled WGS sequence"/>
</dbReference>
<reference evidence="7" key="1">
    <citation type="journal article" date="2015" name="Int. J. Syst. Evol. Microbiol.">
        <title>Rhizobium alvei sp. nov., isolated from a freshwater river.</title>
        <authorList>
            <person name="Sheu S.Y."/>
            <person name="Huang H.W."/>
            <person name="Young C.C."/>
            <person name="Chen W.M."/>
        </authorList>
    </citation>
    <scope>NUCLEOTIDE SEQUENCE</scope>
    <source>
        <strain evidence="7">TNR-22</strain>
    </source>
</reference>
<dbReference type="RefSeq" id="WP_304375936.1">
    <property type="nucleotide sequence ID" value="NZ_JAUOZU010000006.1"/>
</dbReference>
<feature type="domain" description="FAD-binding" evidence="6">
    <location>
        <begin position="3"/>
        <end position="314"/>
    </location>
</feature>
<comment type="caution">
    <text evidence="7">The sequence shown here is derived from an EMBL/GenBank/DDBJ whole genome shotgun (WGS) entry which is preliminary data.</text>
</comment>
<dbReference type="SUPFAM" id="SSF54373">
    <property type="entry name" value="FAD-linked reductases, C-terminal domain"/>
    <property type="match status" value="1"/>
</dbReference>
<gene>
    <name evidence="7" type="ORF">Q4481_08635</name>
</gene>
<dbReference type="PANTHER" id="PTHR13789:SF318">
    <property type="entry name" value="GERANYLGERANYL DIPHOSPHATE REDUCTASE"/>
    <property type="match status" value="1"/>
</dbReference>
<keyword evidence="8" id="KW-1185">Reference proteome</keyword>